<dbReference type="GO" id="GO:0110155">
    <property type="term" value="P:NAD-cap decapping"/>
    <property type="evidence" value="ECO:0007669"/>
    <property type="project" value="TreeGrafter"/>
</dbReference>
<evidence type="ECO:0000256" key="2">
    <source>
        <dbReference type="ARBA" id="ARBA00006562"/>
    </source>
</evidence>
<feature type="domain" description="RAI1-like" evidence="8">
    <location>
        <begin position="260"/>
        <end position="544"/>
    </location>
</feature>
<feature type="compositionally biased region" description="Low complexity" evidence="7">
    <location>
        <begin position="335"/>
        <end position="346"/>
    </location>
</feature>
<dbReference type="GO" id="GO:0034353">
    <property type="term" value="F:mRNA 5'-diphosphatase activity"/>
    <property type="evidence" value="ECO:0007669"/>
    <property type="project" value="TreeGrafter"/>
</dbReference>
<keyword evidence="6" id="KW-0540">Nuclease</keyword>
<dbReference type="OrthoDB" id="5853397at2759"/>
<dbReference type="GO" id="GO:0005634">
    <property type="term" value="C:nucleus"/>
    <property type="evidence" value="ECO:0007669"/>
    <property type="project" value="UniProtKB-SubCell"/>
</dbReference>
<dbReference type="Pfam" id="PF08652">
    <property type="entry name" value="RAI1"/>
    <property type="match status" value="2"/>
</dbReference>
<dbReference type="GO" id="GO:0005829">
    <property type="term" value="C:cytosol"/>
    <property type="evidence" value="ECO:0007669"/>
    <property type="project" value="TreeGrafter"/>
</dbReference>
<comment type="similarity">
    <text evidence="2 6">Belongs to the DXO/Dom3Z family.</text>
</comment>
<dbReference type="PANTHER" id="PTHR12395:SF9">
    <property type="entry name" value="DECAPPING AND EXORIBONUCLEASE PROTEIN"/>
    <property type="match status" value="1"/>
</dbReference>
<feature type="compositionally biased region" description="Low complexity" evidence="7">
    <location>
        <begin position="95"/>
        <end position="119"/>
    </location>
</feature>
<feature type="compositionally biased region" description="Polar residues" evidence="7">
    <location>
        <begin position="36"/>
        <end position="46"/>
    </location>
</feature>
<comment type="catalytic activity">
    <reaction evidence="3">
        <text>a 5'-end (N(7)-methyl 5'-triphosphoguanosine)-ribonucleoside-ribonucleotide in mRNA + H2O = a (N(7)-methyl 5'-triphosphoguanosine)-nucleoside + a 5'-end phospho-ribonucleoside in mRNA + H(+)</text>
        <dbReference type="Rhea" id="RHEA:66928"/>
        <dbReference type="Rhea" id="RHEA-COMP:15692"/>
        <dbReference type="Rhea" id="RHEA-COMP:17313"/>
        <dbReference type="ChEBI" id="CHEBI:15377"/>
        <dbReference type="ChEBI" id="CHEBI:15378"/>
        <dbReference type="ChEBI" id="CHEBI:138282"/>
        <dbReference type="ChEBI" id="CHEBI:172876"/>
        <dbReference type="ChEBI" id="CHEBI:172877"/>
    </reaction>
    <physiologicalReaction direction="left-to-right" evidence="3">
        <dbReference type="Rhea" id="RHEA:66929"/>
    </physiologicalReaction>
</comment>
<feature type="domain" description="RAI1-like" evidence="8">
    <location>
        <begin position="178"/>
        <end position="250"/>
    </location>
</feature>
<name>A0A166MD59_9AGAM</name>
<dbReference type="GO" id="GO:0000166">
    <property type="term" value="F:nucleotide binding"/>
    <property type="evidence" value="ECO:0007669"/>
    <property type="project" value="UniProtKB-KW"/>
</dbReference>
<comment type="subcellular location">
    <subcellularLocation>
        <location evidence="6">Nucleus</location>
    </subcellularLocation>
</comment>
<proteinExistence type="inferred from homology"/>
<keyword evidence="6" id="KW-0539">Nucleus</keyword>
<evidence type="ECO:0000256" key="3">
    <source>
        <dbReference type="ARBA" id="ARBA00044676"/>
    </source>
</evidence>
<protein>
    <recommendedName>
        <fullName evidence="6">Decapping nuclease</fullName>
        <ecNumber evidence="6">3.6.1.-</ecNumber>
    </recommendedName>
</protein>
<comment type="cofactor">
    <cofactor evidence="1 6">
        <name>a divalent metal cation</name>
        <dbReference type="ChEBI" id="CHEBI:60240"/>
    </cofactor>
</comment>
<keyword evidence="6" id="KW-0479">Metal-binding</keyword>
<evidence type="ECO:0000256" key="6">
    <source>
        <dbReference type="RuleBase" id="RU367113"/>
    </source>
</evidence>
<feature type="compositionally biased region" description="Polar residues" evidence="7">
    <location>
        <begin position="131"/>
        <end position="140"/>
    </location>
</feature>
<dbReference type="STRING" id="436010.A0A166MD59"/>
<dbReference type="GO" id="GO:0004518">
    <property type="term" value="F:nuclease activity"/>
    <property type="evidence" value="ECO:0007669"/>
    <property type="project" value="UniProtKB-KW"/>
</dbReference>
<comment type="catalytic activity">
    <reaction evidence="5">
        <text>a 5'-end NAD(+)-phospho-ribonucleoside in mRNA + H2O = a 5'-end phospho-ribonucleoside in mRNA + NAD(+) + H(+)</text>
        <dbReference type="Rhea" id="RHEA:60880"/>
        <dbReference type="Rhea" id="RHEA-COMP:15692"/>
        <dbReference type="Rhea" id="RHEA-COMP:15698"/>
        <dbReference type="ChEBI" id="CHEBI:15377"/>
        <dbReference type="ChEBI" id="CHEBI:15378"/>
        <dbReference type="ChEBI" id="CHEBI:57540"/>
        <dbReference type="ChEBI" id="CHEBI:138282"/>
        <dbReference type="ChEBI" id="CHEBI:144029"/>
    </reaction>
    <physiologicalReaction direction="left-to-right" evidence="5">
        <dbReference type="Rhea" id="RHEA:60881"/>
    </physiologicalReaction>
</comment>
<dbReference type="EMBL" id="KV417530">
    <property type="protein sequence ID" value="KZP23880.1"/>
    <property type="molecule type" value="Genomic_DNA"/>
</dbReference>
<comment type="catalytic activity">
    <reaction evidence="4">
        <text>a 5'-end triphospho-ribonucleoside in mRNA + H2O = a 5'-end phospho-ribonucleoside in mRNA + diphosphate + H(+)</text>
        <dbReference type="Rhea" id="RHEA:78683"/>
        <dbReference type="Rhea" id="RHEA-COMP:15692"/>
        <dbReference type="Rhea" id="RHEA-COMP:17164"/>
        <dbReference type="ChEBI" id="CHEBI:15377"/>
        <dbReference type="ChEBI" id="CHEBI:15378"/>
        <dbReference type="ChEBI" id="CHEBI:33019"/>
        <dbReference type="ChEBI" id="CHEBI:138282"/>
        <dbReference type="ChEBI" id="CHEBI:167618"/>
    </reaction>
    <physiologicalReaction direction="left-to-right" evidence="4">
        <dbReference type="Rhea" id="RHEA:78684"/>
    </physiologicalReaction>
</comment>
<dbReference type="EC" id="3.6.1.-" evidence="6"/>
<sequence>MTTRARSRSSSPSQPPAKRPRIELPAKPRAHPPRPSANTPESTSTRPVEENKEHALSYPPRDFRPSPAPAFQQPVPLLTFSYVSTPADAPPASAPAPNAEAEAETQPQTQPQTTDALPASTPTANVEAETRPQTQPQTTDALPASAPTPKAEAEAESQPQTQPPQTQPETAPPRKRVRVQEFTNASLRYLSSAPPGADLNHAYDRWLPRPESRTRLDGLLRALLRPEADLGPGRRAGAVAWRGVMTKLTNMVARLRLWLRLRLRRILAAPYETRAHDGWALNVMRRGGTLFLEEHLSAARLREKGDMAPQHRLQSYYGYAFEAWSTTAAPPAPNPASAAAPVAQDPQDPRDPPGWGGDVDNHDQWCVVVKTRLGRTRLVLAGEVDCARGAYDGTPAALVELKTSMTIRTPRDRANFEKKLLRIYLQSFLLGVPRVRVGFRARDGVLGAVQDFRTGEIPRMVRERGGRDAWDAGVCLAWGERVLGLLDAAVPEGAGVWRAEFEPGRGVRVRVLGLEEVEDVRVDPSGTAEEEGVDRVGFLPRWFWEATAGMAAGGPEAATAATSAATAATGGRDRLAGAVGGGAGRPTGRAWANVGGARTADGEAHGNASSLSRVPPGWQI</sequence>
<evidence type="ECO:0000256" key="1">
    <source>
        <dbReference type="ARBA" id="ARBA00001968"/>
    </source>
</evidence>
<feature type="region of interest" description="Disordered" evidence="7">
    <location>
        <begin position="330"/>
        <end position="358"/>
    </location>
</feature>
<evidence type="ECO:0000256" key="7">
    <source>
        <dbReference type="SAM" id="MobiDB-lite"/>
    </source>
</evidence>
<feature type="region of interest" description="Disordered" evidence="7">
    <location>
        <begin position="1"/>
        <end position="176"/>
    </location>
</feature>
<evidence type="ECO:0000256" key="5">
    <source>
        <dbReference type="ARBA" id="ARBA00048124"/>
    </source>
</evidence>
<accession>A0A166MD59</accession>
<keyword evidence="6" id="KW-0547">Nucleotide-binding</keyword>
<evidence type="ECO:0000313" key="10">
    <source>
        <dbReference type="Proteomes" id="UP000076532"/>
    </source>
</evidence>
<dbReference type="AlphaFoldDB" id="A0A166MD59"/>
<feature type="region of interest" description="Disordered" evidence="7">
    <location>
        <begin position="599"/>
        <end position="620"/>
    </location>
</feature>
<reference evidence="9 10" key="1">
    <citation type="journal article" date="2016" name="Mol. Biol. Evol.">
        <title>Comparative Genomics of Early-Diverging Mushroom-Forming Fungi Provides Insights into the Origins of Lignocellulose Decay Capabilities.</title>
        <authorList>
            <person name="Nagy L.G."/>
            <person name="Riley R."/>
            <person name="Tritt A."/>
            <person name="Adam C."/>
            <person name="Daum C."/>
            <person name="Floudas D."/>
            <person name="Sun H."/>
            <person name="Yadav J.S."/>
            <person name="Pangilinan J."/>
            <person name="Larsson K.H."/>
            <person name="Matsuura K."/>
            <person name="Barry K."/>
            <person name="Labutti K."/>
            <person name="Kuo R."/>
            <person name="Ohm R.A."/>
            <person name="Bhattacharya S.S."/>
            <person name="Shirouzu T."/>
            <person name="Yoshinaga Y."/>
            <person name="Martin F.M."/>
            <person name="Grigoriev I.V."/>
            <person name="Hibbett D.S."/>
        </authorList>
    </citation>
    <scope>NUCLEOTIDE SEQUENCE [LARGE SCALE GENOMIC DNA]</scope>
    <source>
        <strain evidence="9 10">CBS 109695</strain>
    </source>
</reference>
<dbReference type="Proteomes" id="UP000076532">
    <property type="component" value="Unassembled WGS sequence"/>
</dbReference>
<dbReference type="GO" id="GO:0003723">
    <property type="term" value="F:RNA binding"/>
    <property type="evidence" value="ECO:0007669"/>
    <property type="project" value="UniProtKB-KW"/>
</dbReference>
<evidence type="ECO:0000313" key="9">
    <source>
        <dbReference type="EMBL" id="KZP23880.1"/>
    </source>
</evidence>
<gene>
    <name evidence="9" type="ORF">FIBSPDRAFT_889390</name>
</gene>
<comment type="function">
    <text evidence="6">Decapping enzyme for NAD-capped RNAs: specifically hydrolyzes the nicotinamide adenine dinucleotide (NAD) cap from a subset of RNAs by removing the entire NAD moiety from the 5'-end of an NAD-capped RNA.</text>
</comment>
<dbReference type="PANTHER" id="PTHR12395">
    <property type="entry name" value="DOM-3 RELATED"/>
    <property type="match status" value="1"/>
</dbReference>
<keyword evidence="10" id="KW-1185">Reference proteome</keyword>
<organism evidence="9 10">
    <name type="scientific">Athelia psychrophila</name>
    <dbReference type="NCBI Taxonomy" id="1759441"/>
    <lineage>
        <taxon>Eukaryota</taxon>
        <taxon>Fungi</taxon>
        <taxon>Dikarya</taxon>
        <taxon>Basidiomycota</taxon>
        <taxon>Agaricomycotina</taxon>
        <taxon>Agaricomycetes</taxon>
        <taxon>Agaricomycetidae</taxon>
        <taxon>Atheliales</taxon>
        <taxon>Atheliaceae</taxon>
        <taxon>Athelia</taxon>
    </lineage>
</organism>
<keyword evidence="6" id="KW-0378">Hydrolase</keyword>
<evidence type="ECO:0000259" key="8">
    <source>
        <dbReference type="Pfam" id="PF08652"/>
    </source>
</evidence>
<dbReference type="GO" id="GO:0046872">
    <property type="term" value="F:metal ion binding"/>
    <property type="evidence" value="ECO:0007669"/>
    <property type="project" value="UniProtKB-KW"/>
</dbReference>
<dbReference type="InterPro" id="IPR039039">
    <property type="entry name" value="RAI1-like_fam"/>
</dbReference>
<keyword evidence="6" id="KW-0694">RNA-binding</keyword>
<dbReference type="GO" id="GO:0000956">
    <property type="term" value="P:nuclear-transcribed mRNA catabolic process"/>
    <property type="evidence" value="ECO:0007669"/>
    <property type="project" value="TreeGrafter"/>
</dbReference>
<evidence type="ECO:0000256" key="4">
    <source>
        <dbReference type="ARBA" id="ARBA00044692"/>
    </source>
</evidence>
<dbReference type="InterPro" id="IPR013961">
    <property type="entry name" value="RAI1"/>
</dbReference>